<dbReference type="STRING" id="888268.A0A1E5UV57"/>
<dbReference type="InterPro" id="IPR011009">
    <property type="entry name" value="Kinase-like_dom_sf"/>
</dbReference>
<evidence type="ECO:0000256" key="5">
    <source>
        <dbReference type="ARBA" id="ARBA00023136"/>
    </source>
</evidence>
<dbReference type="GO" id="GO:0005524">
    <property type="term" value="F:ATP binding"/>
    <property type="evidence" value="ECO:0007669"/>
    <property type="project" value="InterPro"/>
</dbReference>
<dbReference type="SUPFAM" id="SSF56112">
    <property type="entry name" value="Protein kinase-like (PK-like)"/>
    <property type="match status" value="1"/>
</dbReference>
<dbReference type="PROSITE" id="PS00108">
    <property type="entry name" value="PROTEIN_KINASE_ST"/>
    <property type="match status" value="1"/>
</dbReference>
<name>A0A1E5UV57_9POAL</name>
<evidence type="ECO:0000259" key="6">
    <source>
        <dbReference type="PROSITE" id="PS50011"/>
    </source>
</evidence>
<comment type="caution">
    <text evidence="7">The sequence shown here is derived from an EMBL/GenBank/DDBJ whole genome shotgun (WGS) entry which is preliminary data.</text>
</comment>
<comment type="subcellular location">
    <subcellularLocation>
        <location evidence="1">Membrane</location>
        <topology evidence="1">Single-pass membrane protein</topology>
    </subcellularLocation>
</comment>
<dbReference type="Pfam" id="PF00069">
    <property type="entry name" value="Pkinase"/>
    <property type="match status" value="1"/>
</dbReference>
<dbReference type="AlphaFoldDB" id="A0A1E5UV57"/>
<keyword evidence="7" id="KW-0675">Receptor</keyword>
<dbReference type="EMBL" id="LWDX02062005">
    <property type="protein sequence ID" value="OEL16766.1"/>
    <property type="molecule type" value="Genomic_DNA"/>
</dbReference>
<evidence type="ECO:0000313" key="8">
    <source>
        <dbReference type="Proteomes" id="UP000095767"/>
    </source>
</evidence>
<dbReference type="InterPro" id="IPR008271">
    <property type="entry name" value="Ser/Thr_kinase_AS"/>
</dbReference>
<organism evidence="7 8">
    <name type="scientific">Dichanthelium oligosanthes</name>
    <dbReference type="NCBI Taxonomy" id="888268"/>
    <lineage>
        <taxon>Eukaryota</taxon>
        <taxon>Viridiplantae</taxon>
        <taxon>Streptophyta</taxon>
        <taxon>Embryophyta</taxon>
        <taxon>Tracheophyta</taxon>
        <taxon>Spermatophyta</taxon>
        <taxon>Magnoliopsida</taxon>
        <taxon>Liliopsida</taxon>
        <taxon>Poales</taxon>
        <taxon>Poaceae</taxon>
        <taxon>PACMAD clade</taxon>
        <taxon>Panicoideae</taxon>
        <taxon>Panicodae</taxon>
        <taxon>Paniceae</taxon>
        <taxon>Dichantheliinae</taxon>
        <taxon>Dichanthelium</taxon>
    </lineage>
</organism>
<keyword evidence="7" id="KW-0430">Lectin</keyword>
<feature type="domain" description="Protein kinase" evidence="6">
    <location>
        <begin position="1"/>
        <end position="232"/>
    </location>
</feature>
<dbReference type="PANTHER" id="PTHR47974">
    <property type="entry name" value="OS07G0415500 PROTEIN"/>
    <property type="match status" value="1"/>
</dbReference>
<keyword evidence="5" id="KW-0472">Membrane</keyword>
<reference evidence="7 8" key="1">
    <citation type="submission" date="2016-09" db="EMBL/GenBank/DDBJ databases">
        <title>The draft genome of Dichanthelium oligosanthes: A C3 panicoid grass species.</title>
        <authorList>
            <person name="Studer A.J."/>
            <person name="Schnable J.C."/>
            <person name="Brutnell T.P."/>
        </authorList>
    </citation>
    <scope>NUCLEOTIDE SEQUENCE [LARGE SCALE GENOMIC DNA]</scope>
    <source>
        <strain evidence="8">cv. Kellogg 1175</strain>
        <tissue evidence="7">Leaf</tissue>
    </source>
</reference>
<dbReference type="PANTHER" id="PTHR47974:SF19">
    <property type="entry name" value="RECEPTOR-LIKE SERINE_THREONINE-PROTEIN KINASE"/>
    <property type="match status" value="1"/>
</dbReference>
<gene>
    <name evidence="7" type="ORF">BAE44_0022216</name>
</gene>
<keyword evidence="7" id="KW-0808">Transferase</keyword>
<evidence type="ECO:0000256" key="4">
    <source>
        <dbReference type="ARBA" id="ARBA00022989"/>
    </source>
</evidence>
<dbReference type="PIRSF" id="PIRSF000654">
    <property type="entry name" value="Integrin-linked_kinase"/>
    <property type="match status" value="1"/>
</dbReference>
<accession>A0A1E5UV57</accession>
<keyword evidence="2" id="KW-0812">Transmembrane</keyword>
<protein>
    <submittedName>
        <fullName evidence="7">G-type lectin S-receptor-like serine/threonine-protein kinase</fullName>
    </submittedName>
</protein>
<dbReference type="OrthoDB" id="5857966at2759"/>
<dbReference type="Proteomes" id="UP000095767">
    <property type="component" value="Unassembled WGS sequence"/>
</dbReference>
<feature type="non-terminal residue" evidence="7">
    <location>
        <position position="1"/>
    </location>
</feature>
<keyword evidence="3" id="KW-0732">Signal</keyword>
<proteinExistence type="predicted"/>
<dbReference type="FunFam" id="1.10.510.10:FF:000227">
    <property type="entry name" value="Serine/threonine-protein kinase"/>
    <property type="match status" value="1"/>
</dbReference>
<sequence>LRWVHLDSSNTSINLVKLIGFFCQGDKRLLVCEHMCNGSLDSHLFQSKATVLDWSSRYQIAIGVARGLSYLHQRCRECIIHCDVKPENVLLNELFVPKIADFGLASVVGRDFSRVLTTLRGTMGYLAPEWLSGVAITSNVNVYSFGMVLMDIISGRRNACETSSWYRVAYFPVEAINKLHEGDVQSLVDPKLHGDFSLDEVERLCKVACWCIQDNESDRPTMGEVVRVLEGLQELDTPPMPRLLAAITESSNVASM</sequence>
<dbReference type="PROSITE" id="PS50011">
    <property type="entry name" value="PROTEIN_KINASE_DOM"/>
    <property type="match status" value="1"/>
</dbReference>
<dbReference type="SMART" id="SM00220">
    <property type="entry name" value="S_TKc"/>
    <property type="match status" value="1"/>
</dbReference>
<keyword evidence="8" id="KW-1185">Reference proteome</keyword>
<evidence type="ECO:0000313" key="7">
    <source>
        <dbReference type="EMBL" id="OEL16766.1"/>
    </source>
</evidence>
<evidence type="ECO:0000256" key="2">
    <source>
        <dbReference type="ARBA" id="ARBA00022692"/>
    </source>
</evidence>
<dbReference type="InterPro" id="IPR000719">
    <property type="entry name" value="Prot_kinase_dom"/>
</dbReference>
<dbReference type="GO" id="GO:0030246">
    <property type="term" value="F:carbohydrate binding"/>
    <property type="evidence" value="ECO:0007669"/>
    <property type="project" value="UniProtKB-KW"/>
</dbReference>
<dbReference type="GO" id="GO:0016020">
    <property type="term" value="C:membrane"/>
    <property type="evidence" value="ECO:0007669"/>
    <property type="project" value="UniProtKB-SubCell"/>
</dbReference>
<evidence type="ECO:0000256" key="3">
    <source>
        <dbReference type="ARBA" id="ARBA00022729"/>
    </source>
</evidence>
<dbReference type="GO" id="GO:0004672">
    <property type="term" value="F:protein kinase activity"/>
    <property type="evidence" value="ECO:0007669"/>
    <property type="project" value="InterPro"/>
</dbReference>
<keyword evidence="4" id="KW-1133">Transmembrane helix</keyword>
<dbReference type="Gene3D" id="1.10.510.10">
    <property type="entry name" value="Transferase(Phosphotransferase) domain 1"/>
    <property type="match status" value="1"/>
</dbReference>
<keyword evidence="7" id="KW-0418">Kinase</keyword>
<evidence type="ECO:0000256" key="1">
    <source>
        <dbReference type="ARBA" id="ARBA00004167"/>
    </source>
</evidence>